<organism evidence="3">
    <name type="scientific">Sesamum latifolium</name>
    <dbReference type="NCBI Taxonomy" id="2727402"/>
    <lineage>
        <taxon>Eukaryota</taxon>
        <taxon>Viridiplantae</taxon>
        <taxon>Streptophyta</taxon>
        <taxon>Embryophyta</taxon>
        <taxon>Tracheophyta</taxon>
        <taxon>Spermatophyta</taxon>
        <taxon>Magnoliopsida</taxon>
        <taxon>eudicotyledons</taxon>
        <taxon>Gunneridae</taxon>
        <taxon>Pentapetalae</taxon>
        <taxon>asterids</taxon>
        <taxon>lamiids</taxon>
        <taxon>Lamiales</taxon>
        <taxon>Pedaliaceae</taxon>
        <taxon>Sesamum</taxon>
    </lineage>
</organism>
<evidence type="ECO:0000259" key="2">
    <source>
        <dbReference type="PROSITE" id="PS50110"/>
    </source>
</evidence>
<evidence type="ECO:0000313" key="3">
    <source>
        <dbReference type="EMBL" id="KAL0433436.1"/>
    </source>
</evidence>
<dbReference type="PANTHER" id="PTHR24423:SF633">
    <property type="entry name" value="ETHYLENE RECEPTOR 2"/>
    <property type="match status" value="1"/>
</dbReference>
<evidence type="ECO:0000256" key="1">
    <source>
        <dbReference type="PROSITE-ProRule" id="PRU00169"/>
    </source>
</evidence>
<dbReference type="AlphaFoldDB" id="A0AAW2VZV5"/>
<dbReference type="InterPro" id="IPR001789">
    <property type="entry name" value="Sig_transdc_resp-reg_receiver"/>
</dbReference>
<dbReference type="GO" id="GO:0005783">
    <property type="term" value="C:endoplasmic reticulum"/>
    <property type="evidence" value="ECO:0007669"/>
    <property type="project" value="TreeGrafter"/>
</dbReference>
<dbReference type="SUPFAM" id="SSF52172">
    <property type="entry name" value="CheY-like"/>
    <property type="match status" value="1"/>
</dbReference>
<dbReference type="GO" id="GO:0005524">
    <property type="term" value="F:ATP binding"/>
    <property type="evidence" value="ECO:0007669"/>
    <property type="project" value="UniProtKB-KW"/>
</dbReference>
<sequence>MSNGLRRPMHSVLGLLSVLQDENLKSEQRLLVDTMVMTSNVLSTLITDVMDISAKDRRFPLEMRGYNFEIDVKKSLPNHVIGDERRVFQGQNEQRWGHRISNSSDGYLHMRVEVGIRHTASQAKYMVPEIPFGGYKYRDAVEEGLSFSACRKLVQKVSIEAWLLVLQFRVRSSILRGISEHGEASDHVHANSLFSGLKVLLADPNDVNRAVTRKFLEKLGCIVSTVSSGYECLSALGPLSSCQILLLDLHLPDVDGLEVAMRLRKFQSHSSPLIVALTANDDEDTRYRCLQTGMNGVIQKSGAFQEIANELKRIVLRANKF</sequence>
<feature type="modified residue" description="4-aspartylphosphate" evidence="1">
    <location>
        <position position="248"/>
    </location>
</feature>
<protein>
    <submittedName>
        <fullName evidence="3">Protein EIN4</fullName>
    </submittedName>
</protein>
<dbReference type="Pfam" id="PF00072">
    <property type="entry name" value="Response_reg"/>
    <property type="match status" value="1"/>
</dbReference>
<dbReference type="Pfam" id="PF00512">
    <property type="entry name" value="HisKA"/>
    <property type="match status" value="1"/>
</dbReference>
<dbReference type="GO" id="GO:0051740">
    <property type="term" value="F:ethylene binding"/>
    <property type="evidence" value="ECO:0007669"/>
    <property type="project" value="TreeGrafter"/>
</dbReference>
<dbReference type="InterPro" id="IPR003661">
    <property type="entry name" value="HisK_dim/P_dom"/>
</dbReference>
<feature type="domain" description="Response regulatory" evidence="2">
    <location>
        <begin position="198"/>
        <end position="315"/>
    </location>
</feature>
<accession>A0AAW2VZV5</accession>
<dbReference type="Gene3D" id="1.10.287.130">
    <property type="match status" value="1"/>
</dbReference>
<keyword evidence="1" id="KW-0597">Phosphoprotein</keyword>
<dbReference type="Gene3D" id="3.40.50.2300">
    <property type="match status" value="1"/>
</dbReference>
<name>A0AAW2VZV5_9LAMI</name>
<dbReference type="EMBL" id="JACGWN010000009">
    <property type="protein sequence ID" value="KAL0433436.1"/>
    <property type="molecule type" value="Genomic_DNA"/>
</dbReference>
<proteinExistence type="predicted"/>
<reference evidence="3" key="1">
    <citation type="submission" date="2020-06" db="EMBL/GenBank/DDBJ databases">
        <authorList>
            <person name="Li T."/>
            <person name="Hu X."/>
            <person name="Zhang T."/>
            <person name="Song X."/>
            <person name="Zhang H."/>
            <person name="Dai N."/>
            <person name="Sheng W."/>
            <person name="Hou X."/>
            <person name="Wei L."/>
        </authorList>
    </citation>
    <scope>NUCLEOTIDE SEQUENCE</scope>
    <source>
        <strain evidence="3">KEN1</strain>
        <tissue evidence="3">Leaf</tissue>
    </source>
</reference>
<dbReference type="GO" id="GO:0000155">
    <property type="term" value="F:phosphorelay sensor kinase activity"/>
    <property type="evidence" value="ECO:0007669"/>
    <property type="project" value="InterPro"/>
</dbReference>
<comment type="caution">
    <text evidence="3">The sequence shown here is derived from an EMBL/GenBank/DDBJ whole genome shotgun (WGS) entry which is preliminary data.</text>
</comment>
<gene>
    <name evidence="3" type="ORF">Slati_2677900</name>
</gene>
<dbReference type="PANTHER" id="PTHR24423">
    <property type="entry name" value="TWO-COMPONENT SENSOR HISTIDINE KINASE"/>
    <property type="match status" value="1"/>
</dbReference>
<reference evidence="3" key="2">
    <citation type="journal article" date="2024" name="Plant">
        <title>Genomic evolution and insights into agronomic trait innovations of Sesamum species.</title>
        <authorList>
            <person name="Miao H."/>
            <person name="Wang L."/>
            <person name="Qu L."/>
            <person name="Liu H."/>
            <person name="Sun Y."/>
            <person name="Le M."/>
            <person name="Wang Q."/>
            <person name="Wei S."/>
            <person name="Zheng Y."/>
            <person name="Lin W."/>
            <person name="Duan Y."/>
            <person name="Cao H."/>
            <person name="Xiong S."/>
            <person name="Wang X."/>
            <person name="Wei L."/>
            <person name="Li C."/>
            <person name="Ma Q."/>
            <person name="Ju M."/>
            <person name="Zhao R."/>
            <person name="Li G."/>
            <person name="Mu C."/>
            <person name="Tian Q."/>
            <person name="Mei H."/>
            <person name="Zhang T."/>
            <person name="Gao T."/>
            <person name="Zhang H."/>
        </authorList>
    </citation>
    <scope>NUCLEOTIDE SEQUENCE</scope>
    <source>
        <strain evidence="3">KEN1</strain>
    </source>
</reference>
<dbReference type="PROSITE" id="PS50110">
    <property type="entry name" value="RESPONSE_REGULATORY"/>
    <property type="match status" value="1"/>
</dbReference>
<dbReference type="GO" id="GO:0038199">
    <property type="term" value="F:ethylene receptor activity"/>
    <property type="evidence" value="ECO:0007669"/>
    <property type="project" value="TreeGrafter"/>
</dbReference>
<dbReference type="GO" id="GO:0046872">
    <property type="term" value="F:metal ion binding"/>
    <property type="evidence" value="ECO:0007669"/>
    <property type="project" value="UniProtKB-KW"/>
</dbReference>
<dbReference type="InterPro" id="IPR011006">
    <property type="entry name" value="CheY-like_superfamily"/>
</dbReference>
<dbReference type="SMART" id="SM00448">
    <property type="entry name" value="REC"/>
    <property type="match status" value="1"/>
</dbReference>